<dbReference type="Pfam" id="PF00561">
    <property type="entry name" value="Abhydrolase_1"/>
    <property type="match status" value="1"/>
</dbReference>
<dbReference type="PATRIC" id="fig|1136941.3.peg.2801"/>
<dbReference type="GO" id="GO:0016787">
    <property type="term" value="F:hydrolase activity"/>
    <property type="evidence" value="ECO:0007669"/>
    <property type="project" value="UniProtKB-KW"/>
</dbReference>
<gene>
    <name evidence="2" type="ORF">ACH46_13710</name>
</gene>
<proteinExistence type="predicted"/>
<dbReference type="RefSeq" id="WP_062393420.1">
    <property type="nucleotide sequence ID" value="NZ_CP011853.1"/>
</dbReference>
<dbReference type="InterPro" id="IPR029058">
    <property type="entry name" value="AB_hydrolase_fold"/>
</dbReference>
<dbReference type="EMBL" id="CP011853">
    <property type="protein sequence ID" value="ALG85339.1"/>
    <property type="molecule type" value="Genomic_DNA"/>
</dbReference>
<accession>A0A0N9NCG7</accession>
<sequence length="276" mass="30699">MGSVELDAGTIDYLDTGGDGPVLLFGHGLLMNRTQWRRVIPLLDDYRCIAPTWPLGAQRQAMNPSADLSHAGQCQIIADFMEALDLHDVTLILNDWGGGQFLVSEGRDERLGRMVLASCEAYDNFPPKSARPAAALCRIPGGTWLLTRLTQLSLFRHGKPAYGGLLNGRIPDAVMDDWFSHAFDDADIRRDLRKFVTGTPSSDVLLDWHRQVVSFDRPVLLLWATDDRLMPVEHARQMVDEFPNATLVEIADSGTLIPEDQPERFAEELRAFVGAS</sequence>
<protein>
    <submittedName>
        <fullName evidence="2">Alpha/beta hydrolase</fullName>
    </submittedName>
</protein>
<keyword evidence="3" id="KW-1185">Reference proteome</keyword>
<evidence type="ECO:0000259" key="1">
    <source>
        <dbReference type="Pfam" id="PF00561"/>
    </source>
</evidence>
<dbReference type="Proteomes" id="UP000063789">
    <property type="component" value="Chromosome"/>
</dbReference>
<reference evidence="3" key="1">
    <citation type="submission" date="2015-06" db="EMBL/GenBank/DDBJ databases">
        <title>Complete genome sequence and metabolic analysis of phthalate degradation pathway in Gordonia sp. QH-11.</title>
        <authorList>
            <person name="Jin D."/>
            <person name="Kong X."/>
            <person name="Bai Z."/>
        </authorList>
    </citation>
    <scope>NUCLEOTIDE SEQUENCE [LARGE SCALE GENOMIC DNA]</scope>
    <source>
        <strain evidence="3">QH-11</strain>
    </source>
</reference>
<dbReference type="AlphaFoldDB" id="A0A0N9NCG7"/>
<dbReference type="KEGG" id="goq:ACH46_13710"/>
<dbReference type="SUPFAM" id="SSF53474">
    <property type="entry name" value="alpha/beta-Hydrolases"/>
    <property type="match status" value="1"/>
</dbReference>
<evidence type="ECO:0000313" key="2">
    <source>
        <dbReference type="EMBL" id="ALG85339.1"/>
    </source>
</evidence>
<evidence type="ECO:0000313" key="3">
    <source>
        <dbReference type="Proteomes" id="UP000063789"/>
    </source>
</evidence>
<name>A0A0N9NCG7_9ACTN</name>
<reference evidence="2 3" key="2">
    <citation type="journal article" date="2017" name="Int. J. Syst. Evol. Microbiol.">
        <title>Gordonia phthalatica sp. nov., a di-n-butyl phthalate-degrading bacterium isolated from activated sludge.</title>
        <authorList>
            <person name="Jin D."/>
            <person name="Kong X."/>
            <person name="Jia M."/>
            <person name="Yu X."/>
            <person name="Wang X."/>
            <person name="Zhuang X."/>
            <person name="Deng Y."/>
            <person name="Bai Z."/>
        </authorList>
    </citation>
    <scope>NUCLEOTIDE SEQUENCE [LARGE SCALE GENOMIC DNA]</scope>
    <source>
        <strain evidence="2 3">QH-11</strain>
    </source>
</reference>
<keyword evidence="2" id="KW-0378">Hydrolase</keyword>
<feature type="domain" description="AB hydrolase-1" evidence="1">
    <location>
        <begin position="21"/>
        <end position="259"/>
    </location>
</feature>
<dbReference type="InterPro" id="IPR050266">
    <property type="entry name" value="AB_hydrolase_sf"/>
</dbReference>
<dbReference type="OrthoDB" id="3400345at2"/>
<dbReference type="PANTHER" id="PTHR43798">
    <property type="entry name" value="MONOACYLGLYCEROL LIPASE"/>
    <property type="match status" value="1"/>
</dbReference>
<dbReference type="InterPro" id="IPR000073">
    <property type="entry name" value="AB_hydrolase_1"/>
</dbReference>
<dbReference type="STRING" id="1136941.ACH46_13710"/>
<organism evidence="2 3">
    <name type="scientific">Gordonia phthalatica</name>
    <dbReference type="NCBI Taxonomy" id="1136941"/>
    <lineage>
        <taxon>Bacteria</taxon>
        <taxon>Bacillati</taxon>
        <taxon>Actinomycetota</taxon>
        <taxon>Actinomycetes</taxon>
        <taxon>Mycobacteriales</taxon>
        <taxon>Gordoniaceae</taxon>
        <taxon>Gordonia</taxon>
    </lineage>
</organism>
<dbReference type="Gene3D" id="3.40.50.1820">
    <property type="entry name" value="alpha/beta hydrolase"/>
    <property type="match status" value="1"/>
</dbReference>